<evidence type="ECO:0000313" key="2">
    <source>
        <dbReference type="Proteomes" id="UP000030745"/>
    </source>
</evidence>
<keyword evidence="2" id="KW-1185">Reference proteome</keyword>
<reference evidence="1 2" key="1">
    <citation type="journal article" date="2013" name="PLoS Genet.">
        <title>Distinctive expansion of potential virulence genes in the genome of the oomycete fish pathogen Saprolegnia parasitica.</title>
        <authorList>
            <person name="Jiang R.H."/>
            <person name="de Bruijn I."/>
            <person name="Haas B.J."/>
            <person name="Belmonte R."/>
            <person name="Lobach L."/>
            <person name="Christie J."/>
            <person name="van den Ackerveken G."/>
            <person name="Bottin A."/>
            <person name="Bulone V."/>
            <person name="Diaz-Moreno S.M."/>
            <person name="Dumas B."/>
            <person name="Fan L."/>
            <person name="Gaulin E."/>
            <person name="Govers F."/>
            <person name="Grenville-Briggs L.J."/>
            <person name="Horner N.R."/>
            <person name="Levin J.Z."/>
            <person name="Mammella M."/>
            <person name="Meijer H.J."/>
            <person name="Morris P."/>
            <person name="Nusbaum C."/>
            <person name="Oome S."/>
            <person name="Phillips A.J."/>
            <person name="van Rooyen D."/>
            <person name="Rzeszutek E."/>
            <person name="Saraiva M."/>
            <person name="Secombes C.J."/>
            <person name="Seidl M.F."/>
            <person name="Snel B."/>
            <person name="Stassen J.H."/>
            <person name="Sykes S."/>
            <person name="Tripathy S."/>
            <person name="van den Berg H."/>
            <person name="Vega-Arreguin J.C."/>
            <person name="Wawra S."/>
            <person name="Young S.K."/>
            <person name="Zeng Q."/>
            <person name="Dieguez-Uribeondo J."/>
            <person name="Russ C."/>
            <person name="Tyler B.M."/>
            <person name="van West P."/>
        </authorList>
    </citation>
    <scope>NUCLEOTIDE SEQUENCE [LARGE SCALE GENOMIC DNA]</scope>
    <source>
        <strain evidence="1 2">CBS 223.65</strain>
    </source>
</reference>
<dbReference type="GeneID" id="24125283"/>
<gene>
    <name evidence="1" type="ORF">SPRG_02744</name>
</gene>
<organism evidence="1 2">
    <name type="scientific">Saprolegnia parasitica (strain CBS 223.65)</name>
    <dbReference type="NCBI Taxonomy" id="695850"/>
    <lineage>
        <taxon>Eukaryota</taxon>
        <taxon>Sar</taxon>
        <taxon>Stramenopiles</taxon>
        <taxon>Oomycota</taxon>
        <taxon>Saprolegniomycetes</taxon>
        <taxon>Saprolegniales</taxon>
        <taxon>Saprolegniaceae</taxon>
        <taxon>Saprolegnia</taxon>
    </lineage>
</organism>
<dbReference type="KEGG" id="spar:SPRG_02744"/>
<evidence type="ECO:0008006" key="3">
    <source>
        <dbReference type="Google" id="ProtNLM"/>
    </source>
</evidence>
<dbReference type="RefSeq" id="XP_012196721.1">
    <property type="nucleotide sequence ID" value="XM_012341331.1"/>
</dbReference>
<name>A0A067CSQ1_SAPPC</name>
<dbReference type="Proteomes" id="UP000030745">
    <property type="component" value="Unassembled WGS sequence"/>
</dbReference>
<dbReference type="VEuPathDB" id="FungiDB:SPRG_02744"/>
<protein>
    <recommendedName>
        <fullName evidence="3">F-box domain-containing protein</fullName>
    </recommendedName>
</protein>
<sequence length="286" mass="31323">MAVDWPLVIVREPASAATLACLRSVRELLPSVRLGYPLEEPQDVVDLHDVLCDLVVSLTLHIRAPMSIPDAAACKRVMERCRRLSELTVLNSAVANEGDANWVGALLPTTPLRAFTYHGDVQSPLDASFVHTLLYYLDGDRGCTTLKLHHVDVDVAGDMPQLLCTAIVRCASLTTLSLNGVPFLHGPFLRQQRLPPNVSHFEFDKHGLVRALPVDTTDLGVLVASGQHLQHVACDTLSVAEPGVAHRLRQLTSFEYTCRPYSGSRLLLQLLPHLVAHHGAVVLVVR</sequence>
<dbReference type="AlphaFoldDB" id="A0A067CSQ1"/>
<dbReference type="EMBL" id="KK583195">
    <property type="protein sequence ID" value="KDO32265.1"/>
    <property type="molecule type" value="Genomic_DNA"/>
</dbReference>
<proteinExistence type="predicted"/>
<evidence type="ECO:0000313" key="1">
    <source>
        <dbReference type="EMBL" id="KDO32265.1"/>
    </source>
</evidence>
<accession>A0A067CSQ1</accession>